<dbReference type="PANTHER" id="PTHR46296:SF8">
    <property type="entry name" value="OS06G0297800 PROTEIN"/>
    <property type="match status" value="1"/>
</dbReference>
<feature type="compositionally biased region" description="Low complexity" evidence="3">
    <location>
        <begin position="848"/>
        <end position="864"/>
    </location>
</feature>
<dbReference type="PANTHER" id="PTHR46296">
    <property type="entry name" value="BNAA05G37250D PROTEIN"/>
    <property type="match status" value="1"/>
</dbReference>
<protein>
    <recommendedName>
        <fullName evidence="9">C2 domain-containing protein</fullName>
    </recommendedName>
</protein>
<dbReference type="InterPro" id="IPR000008">
    <property type="entry name" value="C2_dom"/>
</dbReference>
<gene>
    <name evidence="8" type="ORF">QSP1433_LOCUS6516</name>
</gene>
<dbReference type="Pfam" id="PF16016">
    <property type="entry name" value="VASt"/>
    <property type="match status" value="1"/>
</dbReference>
<evidence type="ECO:0000259" key="7">
    <source>
        <dbReference type="PROSITE" id="PS51778"/>
    </source>
</evidence>
<dbReference type="InterPro" id="IPR000591">
    <property type="entry name" value="DEP_dom"/>
</dbReference>
<dbReference type="SMART" id="SM00239">
    <property type="entry name" value="C2"/>
    <property type="match status" value="1"/>
</dbReference>
<reference evidence="8" key="1">
    <citation type="submission" date="2021-01" db="EMBL/GenBank/DDBJ databases">
        <authorList>
            <person name="Corre E."/>
            <person name="Pelletier E."/>
            <person name="Niang G."/>
            <person name="Scheremetjew M."/>
            <person name="Finn R."/>
            <person name="Kale V."/>
            <person name="Holt S."/>
            <person name="Cochrane G."/>
            <person name="Meng A."/>
            <person name="Brown T."/>
            <person name="Cohen L."/>
        </authorList>
    </citation>
    <scope>NUCLEOTIDE SEQUENCE</scope>
    <source>
        <strain evidence="8">NY070348D</strain>
    </source>
</reference>
<dbReference type="PROSITE" id="PS51778">
    <property type="entry name" value="VAST"/>
    <property type="match status" value="1"/>
</dbReference>
<keyword evidence="4" id="KW-1133">Transmembrane helix</keyword>
<evidence type="ECO:0000256" key="4">
    <source>
        <dbReference type="SAM" id="Phobius"/>
    </source>
</evidence>
<evidence type="ECO:0000259" key="6">
    <source>
        <dbReference type="PROSITE" id="PS50186"/>
    </source>
</evidence>
<feature type="domain" description="DEP" evidence="6">
    <location>
        <begin position="86"/>
        <end position="190"/>
    </location>
</feature>
<feature type="compositionally biased region" description="Basic residues" evidence="3">
    <location>
        <begin position="484"/>
        <end position="495"/>
    </location>
</feature>
<dbReference type="GO" id="GO:0035556">
    <property type="term" value="P:intracellular signal transduction"/>
    <property type="evidence" value="ECO:0007669"/>
    <property type="project" value="InterPro"/>
</dbReference>
<feature type="compositionally biased region" description="Basic and acidic residues" evidence="3">
    <location>
        <begin position="835"/>
        <end position="844"/>
    </location>
</feature>
<dbReference type="EMBL" id="HBHK01010437">
    <property type="protein sequence ID" value="CAD9679357.1"/>
    <property type="molecule type" value="Transcribed_RNA"/>
</dbReference>
<dbReference type="Gene3D" id="2.60.40.150">
    <property type="entry name" value="C2 domain"/>
    <property type="match status" value="1"/>
</dbReference>
<feature type="region of interest" description="Disordered" evidence="3">
    <location>
        <begin position="483"/>
        <end position="503"/>
    </location>
</feature>
<comment type="subcellular location">
    <subcellularLocation>
        <location evidence="1">Membrane</location>
    </subcellularLocation>
</comment>
<organism evidence="8">
    <name type="scientific">Mucochytrium quahogii</name>
    <dbReference type="NCBI Taxonomy" id="96639"/>
    <lineage>
        <taxon>Eukaryota</taxon>
        <taxon>Sar</taxon>
        <taxon>Stramenopiles</taxon>
        <taxon>Bigyra</taxon>
        <taxon>Labyrinthulomycetes</taxon>
        <taxon>Thraustochytrida</taxon>
        <taxon>Thraustochytriidae</taxon>
        <taxon>Mucochytrium</taxon>
    </lineage>
</organism>
<dbReference type="InterPro" id="IPR036390">
    <property type="entry name" value="WH_DNA-bd_sf"/>
</dbReference>
<dbReference type="InterPro" id="IPR031968">
    <property type="entry name" value="VASt"/>
</dbReference>
<name>A0A7S2WC36_9STRA</name>
<feature type="compositionally biased region" description="Acidic residues" evidence="3">
    <location>
        <begin position="775"/>
        <end position="786"/>
    </location>
</feature>
<evidence type="ECO:0008006" key="9">
    <source>
        <dbReference type="Google" id="ProtNLM"/>
    </source>
</evidence>
<dbReference type="InterPro" id="IPR035892">
    <property type="entry name" value="C2_domain_sf"/>
</dbReference>
<dbReference type="SUPFAM" id="SSF49562">
    <property type="entry name" value="C2 domain (Calcium/lipid-binding domain, CaLB)"/>
    <property type="match status" value="1"/>
</dbReference>
<proteinExistence type="predicted"/>
<evidence type="ECO:0000313" key="8">
    <source>
        <dbReference type="EMBL" id="CAD9679357.1"/>
    </source>
</evidence>
<feature type="compositionally biased region" description="Basic and acidic residues" evidence="3">
    <location>
        <begin position="760"/>
        <end position="772"/>
    </location>
</feature>
<dbReference type="PROSITE" id="PS50186">
    <property type="entry name" value="DEP"/>
    <property type="match status" value="1"/>
</dbReference>
<dbReference type="SUPFAM" id="SSF46785">
    <property type="entry name" value="Winged helix' DNA-binding domain"/>
    <property type="match status" value="1"/>
</dbReference>
<dbReference type="GO" id="GO:0016020">
    <property type="term" value="C:membrane"/>
    <property type="evidence" value="ECO:0007669"/>
    <property type="project" value="UniProtKB-SubCell"/>
</dbReference>
<keyword evidence="2 4" id="KW-0472">Membrane</keyword>
<dbReference type="PROSITE" id="PS50004">
    <property type="entry name" value="C2"/>
    <property type="match status" value="1"/>
</dbReference>
<feature type="region of interest" description="Disordered" evidence="3">
    <location>
        <begin position="572"/>
        <end position="635"/>
    </location>
</feature>
<feature type="compositionally biased region" description="Basic and acidic residues" evidence="3">
    <location>
        <begin position="419"/>
        <end position="436"/>
    </location>
</feature>
<evidence type="ECO:0000256" key="3">
    <source>
        <dbReference type="SAM" id="MobiDB-lite"/>
    </source>
</evidence>
<feature type="region of interest" description="Disordered" evidence="3">
    <location>
        <begin position="1"/>
        <end position="37"/>
    </location>
</feature>
<feature type="domain" description="C2" evidence="5">
    <location>
        <begin position="176"/>
        <end position="306"/>
    </location>
</feature>
<evidence type="ECO:0000256" key="2">
    <source>
        <dbReference type="ARBA" id="ARBA00023136"/>
    </source>
</evidence>
<dbReference type="CDD" id="cd04371">
    <property type="entry name" value="DEP"/>
    <property type="match status" value="1"/>
</dbReference>
<feature type="compositionally biased region" description="Basic and acidic residues" evidence="3">
    <location>
        <begin position="787"/>
        <end position="801"/>
    </location>
</feature>
<accession>A0A7S2WC36</accession>
<dbReference type="InterPro" id="IPR044511">
    <property type="entry name" value="At1g03370/At5g50170-like"/>
</dbReference>
<dbReference type="InterPro" id="IPR036388">
    <property type="entry name" value="WH-like_DNA-bd_sf"/>
</dbReference>
<dbReference type="CDD" id="cd00030">
    <property type="entry name" value="C2"/>
    <property type="match status" value="1"/>
</dbReference>
<feature type="region of interest" description="Disordered" evidence="3">
    <location>
        <begin position="407"/>
        <end position="445"/>
    </location>
</feature>
<dbReference type="AlphaFoldDB" id="A0A7S2WC36"/>
<feature type="region of interest" description="Disordered" evidence="3">
    <location>
        <begin position="757"/>
        <end position="864"/>
    </location>
</feature>
<dbReference type="Pfam" id="PF00168">
    <property type="entry name" value="C2"/>
    <property type="match status" value="1"/>
</dbReference>
<feature type="transmembrane region" description="Helical" evidence="4">
    <location>
        <begin position="1029"/>
        <end position="1052"/>
    </location>
</feature>
<sequence length="1090" mass="121329">MMNFFRRGEDHEGGSSENGGSDNESSEGKRISKRSRRLSKDELESSIRQIIRNDATTLKVLDRQRKRAMINLDIDRNALDKVALLLRSKLFVTVHRRLIHAYGDCFRGSEAVSWLIVNSVVTDAEDAKNVMRHLLYRRIILRVDHTRPLFNSVIRSIVPSIAGWRDRKQLEWYQDSAKKYNMSALYSFNLEAFAKYKLIVRLISAKGLRYTRHNHFTGKWEARKIAPLASVQLGQDTVMTSVEEKTSEPRWDETFNFVLCESGLRQDEVWIRVFDFREVGESFPLGVLCVSRDEIFKQCGVVPGVPPPAHPGDAPGWLAWHPLVPPASLTEPDEVRGGELQIEFQVITNIVAREDETVYDVCRPRADDTDLIAKTAAEDNEGSPIKKGTDLPKTVLKYHHIDRRDTAEILTRPVTPDNSKVDVQDSGSGKKDDKSTGEPVPPTESWNVHLSSVELHDVIDISAGTPVWLEVSARSSKKSAYLTNRRKSAVGRKKKKDMDPDSGVIARKRTPMFMWPGDNRSIVKAGHVAVRVPDDVLKYTKLEFRLLKKKDIGGGTVVGRGKMGLDRIRKCLEEESDDDETDTEVESDAETDDAPVSRRASQSKRAGANGESFVSTVSDDSAEKIPDCDDLPFQKPVEAESPDARIVVLRKQAAFKRNIKIKSGLVYCFAKLRPVAPDDNMFEDDSLSIIADEGETVDIEAALRNVVGAVGEIPSPIAVPPPLANVYIDETVNASVQKLAMMLLSAESKFEAVFASQQKNTERDSPPWKIPEEVANSDDENEDDENEKPASDNEEEKRVKSVPDLPQTTSPPPLRAKSMFAKGSATPEPPASKRPAIERRRSQTEEGSLNVSSSTRSSSSNGKSLQSLAASQLVDSPTVPTRVCKFMLPSTALTKPGICYETQQLEEIAPGGFVLKTSSETPTLPYGDRFFTESQFVVTYLSTNESRIRISGQPCWKAKGPPGFPIKGFVMSGVKNGHQEAYDAKMALLKEWIAPKRVTVQRVSKKKKEKAEEEEVPVRLKTSRLKTAMVILLGVLLFLVVTFLLVTLYVMFLTNTPMTVEGARGVISHAFDYGVSQIKTVAKSGMEVML</sequence>
<evidence type="ECO:0000259" key="5">
    <source>
        <dbReference type="PROSITE" id="PS50004"/>
    </source>
</evidence>
<feature type="compositionally biased region" description="Acidic residues" evidence="3">
    <location>
        <begin position="574"/>
        <end position="593"/>
    </location>
</feature>
<feature type="compositionally biased region" description="Basic and acidic residues" evidence="3">
    <location>
        <begin position="1"/>
        <end position="14"/>
    </location>
</feature>
<feature type="domain" description="VASt" evidence="7">
    <location>
        <begin position="795"/>
        <end position="997"/>
    </location>
</feature>
<keyword evidence="4" id="KW-0812">Transmembrane</keyword>
<evidence type="ECO:0000256" key="1">
    <source>
        <dbReference type="ARBA" id="ARBA00004370"/>
    </source>
</evidence>
<dbReference type="Gene3D" id="1.10.10.10">
    <property type="entry name" value="Winged helix-like DNA-binding domain superfamily/Winged helix DNA-binding domain"/>
    <property type="match status" value="1"/>
</dbReference>